<dbReference type="OrthoDB" id="1751077at2759"/>
<comment type="caution">
    <text evidence="1">The sequence shown here is derived from an EMBL/GenBank/DDBJ whole genome shotgun (WGS) entry which is preliminary data.</text>
</comment>
<evidence type="ECO:0000313" key="1">
    <source>
        <dbReference type="EMBL" id="KAJ8425577.1"/>
    </source>
</evidence>
<accession>A0A9Q1GUA4</accession>
<evidence type="ECO:0000313" key="2">
    <source>
        <dbReference type="Proteomes" id="UP001153076"/>
    </source>
</evidence>
<organism evidence="1 2">
    <name type="scientific">Carnegiea gigantea</name>
    <dbReference type="NCBI Taxonomy" id="171969"/>
    <lineage>
        <taxon>Eukaryota</taxon>
        <taxon>Viridiplantae</taxon>
        <taxon>Streptophyta</taxon>
        <taxon>Embryophyta</taxon>
        <taxon>Tracheophyta</taxon>
        <taxon>Spermatophyta</taxon>
        <taxon>Magnoliopsida</taxon>
        <taxon>eudicotyledons</taxon>
        <taxon>Gunneridae</taxon>
        <taxon>Pentapetalae</taxon>
        <taxon>Caryophyllales</taxon>
        <taxon>Cactineae</taxon>
        <taxon>Cactaceae</taxon>
        <taxon>Cactoideae</taxon>
        <taxon>Echinocereeae</taxon>
        <taxon>Carnegiea</taxon>
    </lineage>
</organism>
<name>A0A9Q1GUA4_9CARY</name>
<reference evidence="1" key="1">
    <citation type="submission" date="2022-04" db="EMBL/GenBank/DDBJ databases">
        <title>Carnegiea gigantea Genome sequencing and assembly v2.</title>
        <authorList>
            <person name="Copetti D."/>
            <person name="Sanderson M.J."/>
            <person name="Burquez A."/>
            <person name="Wojciechowski M.F."/>
        </authorList>
    </citation>
    <scope>NUCLEOTIDE SEQUENCE</scope>
    <source>
        <strain evidence="1">SGP5-SGP5p</strain>
        <tissue evidence="1">Aerial part</tissue>
    </source>
</reference>
<sequence>MGNTLLVEQQLTLCALFIEKDIKEAMFSIPNTKSPGPDGFSSNMASNKGLAHPPTLRIVMNTLHEFYQCAGLQANQAKSQIVFVECNPSLQQQCLDSIGFQEGTLPLRYLRVPITISRLNKLECRALVEKILGKIRLWSTKSISFAVRAQLLTSVMFGMYNY</sequence>
<dbReference type="EMBL" id="JAKOGI010001448">
    <property type="protein sequence ID" value="KAJ8425577.1"/>
    <property type="molecule type" value="Genomic_DNA"/>
</dbReference>
<evidence type="ECO:0008006" key="3">
    <source>
        <dbReference type="Google" id="ProtNLM"/>
    </source>
</evidence>
<dbReference type="Proteomes" id="UP001153076">
    <property type="component" value="Unassembled WGS sequence"/>
</dbReference>
<dbReference type="AlphaFoldDB" id="A0A9Q1GUA4"/>
<protein>
    <recommendedName>
        <fullName evidence="3">Reverse transcriptase</fullName>
    </recommendedName>
</protein>
<proteinExistence type="predicted"/>
<keyword evidence="2" id="KW-1185">Reference proteome</keyword>
<gene>
    <name evidence="1" type="ORF">Cgig2_003075</name>
</gene>
<dbReference type="PANTHER" id="PTHR33116:SF78">
    <property type="entry name" value="OS12G0587133 PROTEIN"/>
    <property type="match status" value="1"/>
</dbReference>
<dbReference type="PANTHER" id="PTHR33116">
    <property type="entry name" value="REVERSE TRANSCRIPTASE ZINC-BINDING DOMAIN-CONTAINING PROTEIN-RELATED-RELATED"/>
    <property type="match status" value="1"/>
</dbReference>